<evidence type="ECO:0000256" key="10">
    <source>
        <dbReference type="SAM" id="Phobius"/>
    </source>
</evidence>
<evidence type="ECO:0000256" key="2">
    <source>
        <dbReference type="ARBA" id="ARBA00004687"/>
    </source>
</evidence>
<evidence type="ECO:0000256" key="4">
    <source>
        <dbReference type="ARBA" id="ARBA00022502"/>
    </source>
</evidence>
<feature type="transmembrane region" description="Helical" evidence="10">
    <location>
        <begin position="281"/>
        <end position="299"/>
    </location>
</feature>
<dbReference type="PANTHER" id="PTHR13121:SF0">
    <property type="entry name" value="PHOSPHATIDYLINOSITOL GLYCAN ANCHOR BIOSYNTHESIS CLASS U PROTEIN"/>
    <property type="match status" value="1"/>
</dbReference>
<feature type="region of interest" description="Disordered" evidence="9">
    <location>
        <begin position="550"/>
        <end position="585"/>
    </location>
</feature>
<evidence type="ECO:0000313" key="13">
    <source>
        <dbReference type="Proteomes" id="UP000748756"/>
    </source>
</evidence>
<keyword evidence="5 10" id="KW-0812">Transmembrane</keyword>
<dbReference type="Gene3D" id="3.40.50.10190">
    <property type="entry name" value="BRCT domain"/>
    <property type="match status" value="2"/>
</dbReference>
<keyword evidence="7 10" id="KW-1133">Transmembrane helix</keyword>
<dbReference type="PANTHER" id="PTHR13121">
    <property type="entry name" value="GPI TRANSAMIDASE COMPONENT PIG-U"/>
    <property type="match status" value="1"/>
</dbReference>
<keyword evidence="13" id="KW-1185">Reference proteome</keyword>
<feature type="transmembrane region" description="Helical" evidence="10">
    <location>
        <begin position="157"/>
        <end position="173"/>
    </location>
</feature>
<evidence type="ECO:0000313" key="12">
    <source>
        <dbReference type="EMBL" id="KAF9143912.1"/>
    </source>
</evidence>
<feature type="compositionally biased region" description="Low complexity" evidence="9">
    <location>
        <begin position="1081"/>
        <end position="1096"/>
    </location>
</feature>
<dbReference type="EMBL" id="JAAAUQ010001038">
    <property type="protein sequence ID" value="KAF9143912.1"/>
    <property type="molecule type" value="Genomic_DNA"/>
</dbReference>
<gene>
    <name evidence="12" type="ORF">BG015_000257</name>
</gene>
<dbReference type="GO" id="GO:0042765">
    <property type="term" value="C:GPI-anchor transamidase complex"/>
    <property type="evidence" value="ECO:0007669"/>
    <property type="project" value="InterPro"/>
</dbReference>
<reference evidence="12" key="1">
    <citation type="journal article" date="2020" name="Fungal Divers.">
        <title>Resolving the Mortierellaceae phylogeny through synthesis of multi-gene phylogenetics and phylogenomics.</title>
        <authorList>
            <person name="Vandepol N."/>
            <person name="Liber J."/>
            <person name="Desiro A."/>
            <person name="Na H."/>
            <person name="Kennedy M."/>
            <person name="Barry K."/>
            <person name="Grigoriev I.V."/>
            <person name="Miller A.N."/>
            <person name="O'Donnell K."/>
            <person name="Stajich J.E."/>
            <person name="Bonito G."/>
        </authorList>
    </citation>
    <scope>NUCLEOTIDE SEQUENCE</scope>
    <source>
        <strain evidence="12">NRRL 6426</strain>
    </source>
</reference>
<dbReference type="GO" id="GO:0016255">
    <property type="term" value="P:attachment of GPI anchor to protein"/>
    <property type="evidence" value="ECO:0007669"/>
    <property type="project" value="InterPro"/>
</dbReference>
<feature type="region of interest" description="Disordered" evidence="9">
    <location>
        <begin position="476"/>
        <end position="496"/>
    </location>
</feature>
<feature type="compositionally biased region" description="Polar residues" evidence="9">
    <location>
        <begin position="1097"/>
        <end position="1108"/>
    </location>
</feature>
<dbReference type="Pfam" id="PF06728">
    <property type="entry name" value="PIG-U"/>
    <property type="match status" value="1"/>
</dbReference>
<comment type="caution">
    <text evidence="12">The sequence shown here is derived from an EMBL/GenBank/DDBJ whole genome shotgun (WGS) entry which is preliminary data.</text>
</comment>
<feature type="transmembrane region" description="Helical" evidence="10">
    <location>
        <begin position="379"/>
        <end position="403"/>
    </location>
</feature>
<evidence type="ECO:0000256" key="9">
    <source>
        <dbReference type="SAM" id="MobiDB-lite"/>
    </source>
</evidence>
<comment type="subcellular location">
    <subcellularLocation>
        <location evidence="1">Endoplasmic reticulum membrane</location>
        <topology evidence="1">Multi-pass membrane protein</topology>
    </subcellularLocation>
</comment>
<dbReference type="SUPFAM" id="SSF52113">
    <property type="entry name" value="BRCT domain"/>
    <property type="match status" value="1"/>
</dbReference>
<evidence type="ECO:0000256" key="5">
    <source>
        <dbReference type="ARBA" id="ARBA00022692"/>
    </source>
</evidence>
<protein>
    <recommendedName>
        <fullName evidence="11">BRCT domain-containing protein</fullName>
    </recommendedName>
</protein>
<feature type="compositionally biased region" description="Low complexity" evidence="9">
    <location>
        <begin position="877"/>
        <end position="905"/>
    </location>
</feature>
<evidence type="ECO:0000256" key="1">
    <source>
        <dbReference type="ARBA" id="ARBA00004477"/>
    </source>
</evidence>
<evidence type="ECO:0000259" key="11">
    <source>
        <dbReference type="PROSITE" id="PS50172"/>
    </source>
</evidence>
<feature type="compositionally biased region" description="Basic and acidic residues" evidence="9">
    <location>
        <begin position="483"/>
        <end position="496"/>
    </location>
</feature>
<feature type="region of interest" description="Disordered" evidence="9">
    <location>
        <begin position="677"/>
        <end position="777"/>
    </location>
</feature>
<feature type="transmembrane region" description="Helical" evidence="10">
    <location>
        <begin position="305"/>
        <end position="323"/>
    </location>
</feature>
<keyword evidence="6" id="KW-0256">Endoplasmic reticulum</keyword>
<comment type="pathway">
    <text evidence="2">Glycolipid biosynthesis; glycosylphosphatidylinositol-anchor biosynthesis.</text>
</comment>
<feature type="region of interest" description="Disordered" evidence="9">
    <location>
        <begin position="862"/>
        <end position="905"/>
    </location>
</feature>
<feature type="transmembrane region" description="Helical" evidence="10">
    <location>
        <begin position="179"/>
        <end position="206"/>
    </location>
</feature>
<evidence type="ECO:0000256" key="7">
    <source>
        <dbReference type="ARBA" id="ARBA00022989"/>
    </source>
</evidence>
<evidence type="ECO:0000256" key="3">
    <source>
        <dbReference type="ARBA" id="ARBA00010026"/>
    </source>
</evidence>
<dbReference type="AlphaFoldDB" id="A0A9P5V780"/>
<dbReference type="GO" id="GO:0006506">
    <property type="term" value="P:GPI anchor biosynthetic process"/>
    <property type="evidence" value="ECO:0007669"/>
    <property type="project" value="UniProtKB-KW"/>
</dbReference>
<dbReference type="Proteomes" id="UP000748756">
    <property type="component" value="Unassembled WGS sequence"/>
</dbReference>
<proteinExistence type="inferred from homology"/>
<feature type="compositionally biased region" description="Acidic residues" evidence="9">
    <location>
        <begin position="822"/>
        <end position="831"/>
    </location>
</feature>
<feature type="compositionally biased region" description="Polar residues" evidence="9">
    <location>
        <begin position="677"/>
        <end position="692"/>
    </location>
</feature>
<dbReference type="InterPro" id="IPR001357">
    <property type="entry name" value="BRCT_dom"/>
</dbReference>
<feature type="domain" description="BRCT" evidence="11">
    <location>
        <begin position="935"/>
        <end position="1010"/>
    </location>
</feature>
<feature type="transmembrane region" description="Helical" evidence="10">
    <location>
        <begin position="78"/>
        <end position="105"/>
    </location>
</feature>
<dbReference type="PROSITE" id="PS50172">
    <property type="entry name" value="BRCT"/>
    <property type="match status" value="1"/>
</dbReference>
<comment type="similarity">
    <text evidence="3">Belongs to the PIGU family.</text>
</comment>
<accession>A0A9P5V780</accession>
<feature type="transmembrane region" description="Helical" evidence="10">
    <location>
        <begin position="344"/>
        <end position="367"/>
    </location>
</feature>
<keyword evidence="4" id="KW-0337">GPI-anchor biosynthesis</keyword>
<sequence length="1243" mass="137744">MAKGPSNNNAVAVFGTAVALRLALFQFPALTSLLGERVEISTPVTSFKRLSEGVFLFTNGVPPYDGGVVHQAPLLLGLFYPIISSPFLVNIFYILSDIAIGYMLLQITGIKDKDYAKEKKITQYGGKEEEPGMGGLSVATLYLFNPYTIASCIGRSTILYSNSVVIAAIWMGMKGNKSLAMFSVAVATYLSLYPSMLIIPVILMLTRKINDNELTKKVAIQCTGLFAGSLVALFALSFVLVNSWDFFGSVYGTILTVSDLTPNLGLCWYFFIEMFDQFRPFFLVVFQIHVFIFAVPVSIKLRKYPLFISFLLCAIIGTFKGYPSVGDASLYLGLLPLSSEIFKYMRYSFLVTNLFMYSTLLAPIFWYLWVYVGSGNANFFYAIGLVYGIGEIILMIDSTFALLRRDFEAQSPPETTGQDAALGWDREVCIYPVLGTDCVCPTCGIPARVGNLVKNPSYDILVACVTKLRNIRLAQDSNEEQDTWERSSQDRSRDLEQGTFIGSPIWTYDCGPTLPISEHFSSLSNVEAQTFPSLDTAMTMHRREREIQEKAELKQEEDQEQAIPLSEAEGRGQVSSSDNGPTEVFPSQRTEILADSNHQSAQQAQPPTISQLQRLLSIRKGNSPTTQLLQESETPQDRTPSYGSYQEPSNGVMSTFNTPRMPTPSFWRQQLDLESQYVSDNDQVQDQQTSNRPSRKRRMQADECTSRSGTPSNGDDGDGGGTTNRNKKALRVQKHDLYSPDNMIAMREPQQDIRKPPMSRRRKESVEPGKVASGIDDKRPWACTSCLKVMSIGRNVHIHECPACGQNQPDAAGNGGSSTTTTDEDNDNVEDSNEYGQVIASSQPTLDSERFTLLPRRDVPLLPVNQAPNRSKPPQPQSSSHSTNPDSTGSEILTSSPEIPSSTSEPATAISCVFTGLNKDQKDAFDDNITRVIEAGLFMEHMPDQVFNESATHIITSVDPLVWKRLGVALCPRVLKYLVGMLSNGWVVRHEWFLDSIKSRIWLPLPDERYLIQGDAQFGPAPGTQHRREMRQQHSLKLFDSCRMFFYGEFGTAAQKSIKKQELLRLVQCGGASVLMKRPPKSSSSSSSRARSRTPSGESSGPNNANNSCPSVNEDVFFSSTRSFLYLNEDTKPWQVTINKSVPIIVCDPNKIPCGHFTTTSSSSVEGSAALTTSPATTALSPADLKKHGWLRDFQAVSLTWILNCISCSLMGKADVDLLYGSSDPQEIRELDQAWDSWRAKKS</sequence>
<dbReference type="OrthoDB" id="549017at2759"/>
<feature type="compositionally biased region" description="Polar residues" evidence="9">
    <location>
        <begin position="573"/>
        <end position="585"/>
    </location>
</feature>
<feature type="region of interest" description="Disordered" evidence="9">
    <location>
        <begin position="806"/>
        <end position="831"/>
    </location>
</feature>
<dbReference type="InterPro" id="IPR036420">
    <property type="entry name" value="BRCT_dom_sf"/>
</dbReference>
<evidence type="ECO:0000256" key="6">
    <source>
        <dbReference type="ARBA" id="ARBA00022824"/>
    </source>
</evidence>
<keyword evidence="8 10" id="KW-0472">Membrane</keyword>
<feature type="region of interest" description="Disordered" evidence="9">
    <location>
        <begin position="1075"/>
        <end position="1108"/>
    </location>
</feature>
<organism evidence="12 13">
    <name type="scientific">Linnemannia schmuckeri</name>
    <dbReference type="NCBI Taxonomy" id="64567"/>
    <lineage>
        <taxon>Eukaryota</taxon>
        <taxon>Fungi</taxon>
        <taxon>Fungi incertae sedis</taxon>
        <taxon>Mucoromycota</taxon>
        <taxon>Mortierellomycotina</taxon>
        <taxon>Mortierellomycetes</taxon>
        <taxon>Mortierellales</taxon>
        <taxon>Mortierellaceae</taxon>
        <taxon>Linnemannia</taxon>
    </lineage>
</organism>
<name>A0A9P5V780_9FUNG</name>
<feature type="region of interest" description="Disordered" evidence="9">
    <location>
        <begin position="623"/>
        <end position="664"/>
    </location>
</feature>
<evidence type="ECO:0000256" key="8">
    <source>
        <dbReference type="ARBA" id="ARBA00023136"/>
    </source>
</evidence>
<feature type="transmembrane region" description="Helical" evidence="10">
    <location>
        <begin position="218"/>
        <end position="240"/>
    </location>
</feature>
<dbReference type="InterPro" id="IPR009600">
    <property type="entry name" value="PIG-U"/>
</dbReference>